<dbReference type="InterPro" id="IPR021641">
    <property type="entry name" value="DUF3245"/>
</dbReference>
<feature type="region of interest" description="Disordered" evidence="1">
    <location>
        <begin position="65"/>
        <end position="135"/>
    </location>
</feature>
<organism evidence="2 3">
    <name type="scientific">Dillenia turbinata</name>
    <dbReference type="NCBI Taxonomy" id="194707"/>
    <lineage>
        <taxon>Eukaryota</taxon>
        <taxon>Viridiplantae</taxon>
        <taxon>Streptophyta</taxon>
        <taxon>Embryophyta</taxon>
        <taxon>Tracheophyta</taxon>
        <taxon>Spermatophyta</taxon>
        <taxon>Magnoliopsida</taxon>
        <taxon>eudicotyledons</taxon>
        <taxon>Gunneridae</taxon>
        <taxon>Pentapetalae</taxon>
        <taxon>Dilleniales</taxon>
        <taxon>Dilleniaceae</taxon>
        <taxon>Dillenia</taxon>
    </lineage>
</organism>
<evidence type="ECO:0000313" key="3">
    <source>
        <dbReference type="Proteomes" id="UP001370490"/>
    </source>
</evidence>
<dbReference type="Pfam" id="PF11595">
    <property type="entry name" value="DUF3245"/>
    <property type="match status" value="1"/>
</dbReference>
<protein>
    <submittedName>
        <fullName evidence="2">Uncharacterized protein</fullName>
    </submittedName>
</protein>
<evidence type="ECO:0000256" key="1">
    <source>
        <dbReference type="SAM" id="MobiDB-lite"/>
    </source>
</evidence>
<comment type="caution">
    <text evidence="2">The sequence shown here is derived from an EMBL/GenBank/DDBJ whole genome shotgun (WGS) entry which is preliminary data.</text>
</comment>
<dbReference type="Proteomes" id="UP001370490">
    <property type="component" value="Unassembled WGS sequence"/>
</dbReference>
<feature type="compositionally biased region" description="Basic and acidic residues" evidence="1">
    <location>
        <begin position="65"/>
        <end position="82"/>
    </location>
</feature>
<feature type="compositionally biased region" description="Polar residues" evidence="1">
    <location>
        <begin position="92"/>
        <end position="101"/>
    </location>
</feature>
<dbReference type="PANTHER" id="PTHR35741:SF1">
    <property type="entry name" value="FACTOR CWC22-LIKE PROTEIN, PUTATIVE (DUF3245)-RELATED"/>
    <property type="match status" value="1"/>
</dbReference>
<gene>
    <name evidence="2" type="ORF">RJ641_016022</name>
</gene>
<sequence length="135" mass="15120">MSVQDSSLPAKASPPKLVISNKGFQLAQKWVENMSKYSEEETSSLDFESRPPRLGLGAKHLRVREFRPSNDPLERKIQNKVKDAKRKAANVEDSTLPTNSHANDDDDDDAESRTKTFTKKRPMLVALSAPGKKLK</sequence>
<reference evidence="2 3" key="1">
    <citation type="submission" date="2023-12" db="EMBL/GenBank/DDBJ databases">
        <title>A high-quality genome assembly for Dillenia turbinata (Dilleniales).</title>
        <authorList>
            <person name="Chanderbali A."/>
        </authorList>
    </citation>
    <scope>NUCLEOTIDE SEQUENCE [LARGE SCALE GENOMIC DNA]</scope>
    <source>
        <strain evidence="2">LSX21</strain>
        <tissue evidence="2">Leaf</tissue>
    </source>
</reference>
<accession>A0AAN8Z488</accession>
<proteinExistence type="predicted"/>
<dbReference type="EMBL" id="JBAMMX010000021">
    <property type="protein sequence ID" value="KAK6920118.1"/>
    <property type="molecule type" value="Genomic_DNA"/>
</dbReference>
<dbReference type="PANTHER" id="PTHR35741">
    <property type="entry name" value="FACTOR CWC22-LIKE PROTEIN, PUTATIVE (DUF3245)-RELATED"/>
    <property type="match status" value="1"/>
</dbReference>
<evidence type="ECO:0000313" key="2">
    <source>
        <dbReference type="EMBL" id="KAK6920118.1"/>
    </source>
</evidence>
<dbReference type="AlphaFoldDB" id="A0AAN8Z488"/>
<name>A0AAN8Z488_9MAGN</name>
<keyword evidence="3" id="KW-1185">Reference proteome</keyword>